<dbReference type="InterPro" id="IPR018247">
    <property type="entry name" value="EF_Hand_1_Ca_BS"/>
</dbReference>
<dbReference type="RefSeq" id="XP_038075086.1">
    <property type="nucleotide sequence ID" value="XM_038219158.1"/>
</dbReference>
<dbReference type="PROSITE" id="PS50222">
    <property type="entry name" value="EF_HAND_2"/>
    <property type="match status" value="2"/>
</dbReference>
<dbReference type="Gene3D" id="1.10.238.10">
    <property type="entry name" value="EF-hand"/>
    <property type="match status" value="1"/>
</dbReference>
<protein>
    <recommendedName>
        <fullName evidence="5">EF-hand domain-containing protein</fullName>
    </recommendedName>
</protein>
<dbReference type="InterPro" id="IPR011992">
    <property type="entry name" value="EF-hand-dom_pair"/>
</dbReference>
<dbReference type="Pfam" id="PF13499">
    <property type="entry name" value="EF-hand_7"/>
    <property type="match status" value="1"/>
</dbReference>
<keyword evidence="3" id="KW-0106">Calcium</keyword>
<dbReference type="FunFam" id="1.10.238.10:FF:000112">
    <property type="entry name" value="EF-hand domain family, member D2"/>
    <property type="match status" value="1"/>
</dbReference>
<evidence type="ECO:0000256" key="4">
    <source>
        <dbReference type="SAM" id="MobiDB-lite"/>
    </source>
</evidence>
<dbReference type="EnsemblMetazoa" id="XM_038219158.1">
    <property type="protein sequence ID" value="XP_038075086.1"/>
    <property type="gene ID" value="LOC119742905"/>
</dbReference>
<dbReference type="GeneID" id="119742905"/>
<dbReference type="PROSITE" id="PS00018">
    <property type="entry name" value="EF_HAND_1"/>
    <property type="match status" value="2"/>
</dbReference>
<organism evidence="6 7">
    <name type="scientific">Patiria miniata</name>
    <name type="common">Bat star</name>
    <name type="synonym">Asterina miniata</name>
    <dbReference type="NCBI Taxonomy" id="46514"/>
    <lineage>
        <taxon>Eukaryota</taxon>
        <taxon>Metazoa</taxon>
        <taxon>Echinodermata</taxon>
        <taxon>Eleutherozoa</taxon>
        <taxon>Asterozoa</taxon>
        <taxon>Asteroidea</taxon>
        <taxon>Valvatacea</taxon>
        <taxon>Valvatida</taxon>
        <taxon>Asterinidae</taxon>
        <taxon>Patiria</taxon>
    </lineage>
</organism>
<dbReference type="OMA" id="ERMFKQY"/>
<reference evidence="6" key="1">
    <citation type="submission" date="2022-11" db="UniProtKB">
        <authorList>
            <consortium name="EnsemblMetazoa"/>
        </authorList>
    </citation>
    <scope>IDENTIFICATION</scope>
</reference>
<proteinExistence type="predicted"/>
<dbReference type="OrthoDB" id="6572480at2759"/>
<evidence type="ECO:0000259" key="5">
    <source>
        <dbReference type="PROSITE" id="PS50222"/>
    </source>
</evidence>
<evidence type="ECO:0000256" key="3">
    <source>
        <dbReference type="ARBA" id="ARBA00022837"/>
    </source>
</evidence>
<evidence type="ECO:0000256" key="2">
    <source>
        <dbReference type="ARBA" id="ARBA00022737"/>
    </source>
</evidence>
<feature type="region of interest" description="Disordered" evidence="4">
    <location>
        <begin position="163"/>
        <end position="193"/>
    </location>
</feature>
<dbReference type="Proteomes" id="UP000887568">
    <property type="component" value="Unplaced"/>
</dbReference>
<feature type="region of interest" description="Disordered" evidence="4">
    <location>
        <begin position="1"/>
        <end position="27"/>
    </location>
</feature>
<feature type="domain" description="EF-hand" evidence="5">
    <location>
        <begin position="44"/>
        <end position="79"/>
    </location>
</feature>
<dbReference type="CDD" id="cd00051">
    <property type="entry name" value="EFh"/>
    <property type="match status" value="1"/>
</dbReference>
<keyword evidence="2" id="KW-0677">Repeat</keyword>
<evidence type="ECO:0000313" key="7">
    <source>
        <dbReference type="Proteomes" id="UP000887568"/>
    </source>
</evidence>
<dbReference type="SMART" id="SM00054">
    <property type="entry name" value="EFh"/>
    <property type="match status" value="2"/>
</dbReference>
<name>A0A914BGR4_PATMI</name>
<dbReference type="PANTHER" id="PTHR13025">
    <property type="entry name" value="EF-HAND DOMAIN-CONTAINING PROTEIN D"/>
    <property type="match status" value="1"/>
</dbReference>
<evidence type="ECO:0000256" key="1">
    <source>
        <dbReference type="ARBA" id="ARBA00022723"/>
    </source>
</evidence>
<dbReference type="InterPro" id="IPR040365">
    <property type="entry name" value="EFHD1/2"/>
</dbReference>
<evidence type="ECO:0000313" key="6">
    <source>
        <dbReference type="EnsemblMetazoa" id="XP_038075086.1"/>
    </source>
</evidence>
<sequence length="193" mass="22728">MADDELASKLARREALNEGNEEPNTDKRTLVFNPYTEFKEFSRKEIKQYEKMFKNYDTDKNHFIELMELKFMMEKLGAPQTHCALKDMIKEVDEDHDGRISFREFLLIFRKAAAGELDSDSGLSALARLTEIDVDKEGVGGAKNFFEAKINEQTQLKKFEEEIRQEQEEKKQEEEERKKRREEFKAKQAAFKV</sequence>
<dbReference type="SUPFAM" id="SSF47473">
    <property type="entry name" value="EF-hand"/>
    <property type="match status" value="1"/>
</dbReference>
<keyword evidence="1" id="KW-0479">Metal-binding</keyword>
<keyword evidence="7" id="KW-1185">Reference proteome</keyword>
<dbReference type="PANTHER" id="PTHR13025:SF6">
    <property type="entry name" value="EF-HAND DOMAIN-CONTAINING PROTEIN-RELATED"/>
    <property type="match status" value="1"/>
</dbReference>
<feature type="domain" description="EF-hand" evidence="5">
    <location>
        <begin position="85"/>
        <end position="115"/>
    </location>
</feature>
<accession>A0A914BGR4</accession>
<dbReference type="AlphaFoldDB" id="A0A914BGR4"/>
<dbReference type="InterPro" id="IPR002048">
    <property type="entry name" value="EF_hand_dom"/>
</dbReference>
<dbReference type="GO" id="GO:0005509">
    <property type="term" value="F:calcium ion binding"/>
    <property type="evidence" value="ECO:0007669"/>
    <property type="project" value="InterPro"/>
</dbReference>
<feature type="compositionally biased region" description="Basic and acidic residues" evidence="4">
    <location>
        <begin position="163"/>
        <end position="186"/>
    </location>
</feature>